<evidence type="ECO:0000256" key="4">
    <source>
        <dbReference type="ARBA" id="ARBA00010561"/>
    </source>
</evidence>
<protein>
    <recommendedName>
        <fullName evidence="6 19">Adenosylcobinamide-GDP ribazoletransferase</fullName>
        <ecNumber evidence="5 19">2.7.8.26</ecNumber>
    </recommendedName>
    <alternativeName>
        <fullName evidence="16 19">Cobalamin synthase</fullName>
    </alternativeName>
    <alternativeName>
        <fullName evidence="15 19">Cobalamin-5'-phosphate synthase</fullName>
    </alternativeName>
</protein>
<feature type="transmembrane region" description="Helical" evidence="19">
    <location>
        <begin position="28"/>
        <end position="49"/>
    </location>
</feature>
<feature type="transmembrane region" description="Helical" evidence="19">
    <location>
        <begin position="61"/>
        <end position="81"/>
    </location>
</feature>
<keyword evidence="12 19" id="KW-1133">Transmembrane helix</keyword>
<keyword evidence="8 19" id="KW-0169">Cobalamin biosynthesis</keyword>
<feature type="transmembrane region" description="Helical" evidence="19">
    <location>
        <begin position="182"/>
        <end position="215"/>
    </location>
</feature>
<keyword evidence="9 19" id="KW-0808">Transferase</keyword>
<organism evidence="20 21">
    <name type="scientific">Merdimmobilis hominis</name>
    <dbReference type="NCBI Taxonomy" id="2897707"/>
    <lineage>
        <taxon>Bacteria</taxon>
        <taxon>Bacillati</taxon>
        <taxon>Bacillota</taxon>
        <taxon>Clostridia</taxon>
        <taxon>Eubacteriales</taxon>
        <taxon>Oscillospiraceae</taxon>
        <taxon>Merdimmobilis</taxon>
    </lineage>
</organism>
<reference evidence="20" key="1">
    <citation type="submission" date="2020-08" db="EMBL/GenBank/DDBJ databases">
        <authorList>
            <person name="Cejkova D."/>
            <person name="Kubasova T."/>
            <person name="Jahodarova E."/>
            <person name="Rychlik I."/>
        </authorList>
    </citation>
    <scope>NUCLEOTIDE SEQUENCE</scope>
    <source>
        <strain evidence="20">An559</strain>
    </source>
</reference>
<evidence type="ECO:0000256" key="8">
    <source>
        <dbReference type="ARBA" id="ARBA00022573"/>
    </source>
</evidence>
<evidence type="ECO:0000256" key="5">
    <source>
        <dbReference type="ARBA" id="ARBA00013200"/>
    </source>
</evidence>
<evidence type="ECO:0000256" key="18">
    <source>
        <dbReference type="ARBA" id="ARBA00049504"/>
    </source>
</evidence>
<keyword evidence="10 19" id="KW-0812">Transmembrane</keyword>
<dbReference type="GO" id="GO:0009236">
    <property type="term" value="P:cobalamin biosynthetic process"/>
    <property type="evidence" value="ECO:0007669"/>
    <property type="project" value="UniProtKB-UniRule"/>
</dbReference>
<evidence type="ECO:0000256" key="1">
    <source>
        <dbReference type="ARBA" id="ARBA00001946"/>
    </source>
</evidence>
<evidence type="ECO:0000256" key="6">
    <source>
        <dbReference type="ARBA" id="ARBA00015850"/>
    </source>
</evidence>
<gene>
    <name evidence="19" type="primary">cobS</name>
    <name evidence="20" type="ORF">H6A12_03640</name>
</gene>
<keyword evidence="11 19" id="KW-0460">Magnesium</keyword>
<evidence type="ECO:0000256" key="11">
    <source>
        <dbReference type="ARBA" id="ARBA00022842"/>
    </source>
</evidence>
<feature type="transmembrane region" description="Helical" evidence="19">
    <location>
        <begin position="110"/>
        <end position="131"/>
    </location>
</feature>
<evidence type="ECO:0000256" key="13">
    <source>
        <dbReference type="ARBA" id="ARBA00023136"/>
    </source>
</evidence>
<comment type="subcellular location">
    <subcellularLocation>
        <location evidence="2 19">Cell membrane</location>
        <topology evidence="2 19">Multi-pass membrane protein</topology>
    </subcellularLocation>
</comment>
<dbReference type="PANTHER" id="PTHR34148:SF1">
    <property type="entry name" value="ADENOSYLCOBINAMIDE-GDP RIBAZOLETRANSFERASE"/>
    <property type="match status" value="1"/>
</dbReference>
<evidence type="ECO:0000256" key="16">
    <source>
        <dbReference type="ARBA" id="ARBA00032853"/>
    </source>
</evidence>
<evidence type="ECO:0000256" key="17">
    <source>
        <dbReference type="ARBA" id="ARBA00048623"/>
    </source>
</evidence>
<sequence length="261" mass="28156">MNFFQTIAVAFAMFSAIPCPQPVWTQKNMRYALCAFPLIGVVCGLLWWGWSALMGYVGGPVILQAGGMCAIPVLVTGGIHLDGYADTSDALGSCGSPEKKREILKDPRCGAFAVIRLCTWFIVYFALCASIKWDGRALWCMGIAFVLERCLSGFANAAFPLAKNTGLAHTFAAASDKKKVCVILAVSSAVLAVVLIVTGGFAGTAMVLAAGWILWRYYRIANKQFGGITGDLAGWFLQRAEIWMLGALTAVQLLEGMKWFS</sequence>
<evidence type="ECO:0000256" key="2">
    <source>
        <dbReference type="ARBA" id="ARBA00004651"/>
    </source>
</evidence>
<evidence type="ECO:0000256" key="14">
    <source>
        <dbReference type="ARBA" id="ARBA00025228"/>
    </source>
</evidence>
<dbReference type="HAMAP" id="MF_00719">
    <property type="entry name" value="CobS"/>
    <property type="match status" value="1"/>
</dbReference>
<name>A0A938X4V4_9FIRM</name>
<feature type="transmembrane region" description="Helical" evidence="19">
    <location>
        <begin position="138"/>
        <end position="162"/>
    </location>
</feature>
<keyword evidence="13 19" id="KW-0472">Membrane</keyword>
<accession>A0A938X4V4</accession>
<evidence type="ECO:0000256" key="9">
    <source>
        <dbReference type="ARBA" id="ARBA00022679"/>
    </source>
</evidence>
<dbReference type="GO" id="GO:0005886">
    <property type="term" value="C:plasma membrane"/>
    <property type="evidence" value="ECO:0007669"/>
    <property type="project" value="UniProtKB-SubCell"/>
</dbReference>
<dbReference type="GO" id="GO:0008818">
    <property type="term" value="F:cobalamin 5'-phosphate synthase activity"/>
    <property type="evidence" value="ECO:0007669"/>
    <property type="project" value="UniProtKB-UniRule"/>
</dbReference>
<dbReference type="AlphaFoldDB" id="A0A938X4V4"/>
<dbReference type="PANTHER" id="PTHR34148">
    <property type="entry name" value="ADENOSYLCOBINAMIDE-GDP RIBAZOLETRANSFERASE"/>
    <property type="match status" value="1"/>
</dbReference>
<dbReference type="EMBL" id="JACJKY010000004">
    <property type="protein sequence ID" value="MBM6920251.1"/>
    <property type="molecule type" value="Genomic_DNA"/>
</dbReference>
<comment type="catalytic activity">
    <reaction evidence="17 19">
        <text>alpha-ribazole + adenosylcob(III)inamide-GDP = adenosylcob(III)alamin + GMP + H(+)</text>
        <dbReference type="Rhea" id="RHEA:16049"/>
        <dbReference type="ChEBI" id="CHEBI:10329"/>
        <dbReference type="ChEBI" id="CHEBI:15378"/>
        <dbReference type="ChEBI" id="CHEBI:18408"/>
        <dbReference type="ChEBI" id="CHEBI:58115"/>
        <dbReference type="ChEBI" id="CHEBI:60487"/>
        <dbReference type="EC" id="2.7.8.26"/>
    </reaction>
</comment>
<evidence type="ECO:0000256" key="7">
    <source>
        <dbReference type="ARBA" id="ARBA00022475"/>
    </source>
</evidence>
<evidence type="ECO:0000256" key="15">
    <source>
        <dbReference type="ARBA" id="ARBA00032605"/>
    </source>
</evidence>
<comment type="cofactor">
    <cofactor evidence="1 19">
        <name>Mg(2+)</name>
        <dbReference type="ChEBI" id="CHEBI:18420"/>
    </cofactor>
</comment>
<dbReference type="Pfam" id="PF02654">
    <property type="entry name" value="CobS"/>
    <property type="match status" value="1"/>
</dbReference>
<dbReference type="Proteomes" id="UP000774750">
    <property type="component" value="Unassembled WGS sequence"/>
</dbReference>
<comment type="pathway">
    <text evidence="3 19">Cofactor biosynthesis; adenosylcobalamin biosynthesis; adenosylcobalamin from cob(II)yrinate a,c-diamide: step 7/7.</text>
</comment>
<dbReference type="EC" id="2.7.8.26" evidence="5 19"/>
<evidence type="ECO:0000256" key="10">
    <source>
        <dbReference type="ARBA" id="ARBA00022692"/>
    </source>
</evidence>
<evidence type="ECO:0000256" key="19">
    <source>
        <dbReference type="HAMAP-Rule" id="MF_00719"/>
    </source>
</evidence>
<dbReference type="GO" id="GO:0051073">
    <property type="term" value="F:adenosylcobinamide-GDP ribazoletransferase activity"/>
    <property type="evidence" value="ECO:0007669"/>
    <property type="project" value="UniProtKB-UniRule"/>
</dbReference>
<keyword evidence="7 19" id="KW-1003">Cell membrane</keyword>
<comment type="catalytic activity">
    <reaction evidence="18 19">
        <text>alpha-ribazole 5'-phosphate + adenosylcob(III)inamide-GDP = adenosylcob(III)alamin 5'-phosphate + GMP + H(+)</text>
        <dbReference type="Rhea" id="RHEA:23560"/>
        <dbReference type="ChEBI" id="CHEBI:15378"/>
        <dbReference type="ChEBI" id="CHEBI:57918"/>
        <dbReference type="ChEBI" id="CHEBI:58115"/>
        <dbReference type="ChEBI" id="CHEBI:60487"/>
        <dbReference type="ChEBI" id="CHEBI:60493"/>
        <dbReference type="EC" id="2.7.8.26"/>
    </reaction>
</comment>
<proteinExistence type="inferred from homology"/>
<comment type="similarity">
    <text evidence="4 19">Belongs to the CobS family.</text>
</comment>
<evidence type="ECO:0000313" key="21">
    <source>
        <dbReference type="Proteomes" id="UP000774750"/>
    </source>
</evidence>
<dbReference type="RefSeq" id="WP_204444861.1">
    <property type="nucleotide sequence ID" value="NZ_JACJKY010000004.1"/>
</dbReference>
<dbReference type="InterPro" id="IPR003805">
    <property type="entry name" value="CobS"/>
</dbReference>
<reference evidence="20" key="2">
    <citation type="journal article" date="2021" name="Sci. Rep.">
        <title>The distribution of antibiotic resistance genes in chicken gut microbiota commensals.</title>
        <authorList>
            <person name="Juricova H."/>
            <person name="Matiasovicova J."/>
            <person name="Kubasova T."/>
            <person name="Cejkova D."/>
            <person name="Rychlik I."/>
        </authorList>
    </citation>
    <scope>NUCLEOTIDE SEQUENCE</scope>
    <source>
        <strain evidence="20">An559</strain>
    </source>
</reference>
<evidence type="ECO:0000256" key="3">
    <source>
        <dbReference type="ARBA" id="ARBA00004663"/>
    </source>
</evidence>
<comment type="function">
    <text evidence="14 19">Joins adenosylcobinamide-GDP and alpha-ribazole to generate adenosylcobalamin (Ado-cobalamin). Also synthesizes adenosylcobalamin 5'-phosphate from adenosylcobinamide-GDP and alpha-ribazole 5'-phosphate.</text>
</comment>
<evidence type="ECO:0000256" key="12">
    <source>
        <dbReference type="ARBA" id="ARBA00022989"/>
    </source>
</evidence>
<evidence type="ECO:0000313" key="20">
    <source>
        <dbReference type="EMBL" id="MBM6920251.1"/>
    </source>
</evidence>
<keyword evidence="21" id="KW-1185">Reference proteome</keyword>
<comment type="caution">
    <text evidence="20">The sequence shown here is derived from an EMBL/GenBank/DDBJ whole genome shotgun (WGS) entry which is preliminary data.</text>
</comment>